<sequence length="150" mass="16611">MNISPLVVHLFIGTSFVISIEEGHEKIAVSSILFYRIDIATLINTTESADEGRSGVHLNEYHYESMLKFIDVRPSFANVAIAVQRGNARAVSVLLHHGAPLRAEIMKCVLMKLIGFFKFFFSYVTTGCARNDVFGLASLVNSMTALKDAR</sequence>
<accession>A0A0M3HXM7</accession>
<evidence type="ECO:0000313" key="1">
    <source>
        <dbReference type="Proteomes" id="UP000036681"/>
    </source>
</evidence>
<dbReference type="WBParaSite" id="ALUE_0000810901-mRNA-1">
    <property type="protein sequence ID" value="ALUE_0000810901-mRNA-1"/>
    <property type="gene ID" value="ALUE_0000810901"/>
</dbReference>
<dbReference type="Proteomes" id="UP000036681">
    <property type="component" value="Unplaced"/>
</dbReference>
<dbReference type="AlphaFoldDB" id="A0A0M3HXM7"/>
<reference evidence="2" key="1">
    <citation type="submission" date="2017-02" db="UniProtKB">
        <authorList>
            <consortium name="WormBaseParasite"/>
        </authorList>
    </citation>
    <scope>IDENTIFICATION</scope>
</reference>
<proteinExistence type="predicted"/>
<organism evidence="1 2">
    <name type="scientific">Ascaris lumbricoides</name>
    <name type="common">Giant roundworm</name>
    <dbReference type="NCBI Taxonomy" id="6252"/>
    <lineage>
        <taxon>Eukaryota</taxon>
        <taxon>Metazoa</taxon>
        <taxon>Ecdysozoa</taxon>
        <taxon>Nematoda</taxon>
        <taxon>Chromadorea</taxon>
        <taxon>Rhabditida</taxon>
        <taxon>Spirurina</taxon>
        <taxon>Ascaridomorpha</taxon>
        <taxon>Ascaridoidea</taxon>
        <taxon>Ascarididae</taxon>
        <taxon>Ascaris</taxon>
    </lineage>
</organism>
<evidence type="ECO:0000313" key="2">
    <source>
        <dbReference type="WBParaSite" id="ALUE_0000810901-mRNA-1"/>
    </source>
</evidence>
<protein>
    <submittedName>
        <fullName evidence="2">ANK_REP_REGION domain-containing protein</fullName>
    </submittedName>
</protein>
<keyword evidence="1" id="KW-1185">Reference proteome</keyword>
<name>A0A0M3HXM7_ASCLU</name>